<dbReference type="InterPro" id="IPR050564">
    <property type="entry name" value="F420-G6PD/mer"/>
</dbReference>
<name>A0ABQ4FQE2_9ACTN</name>
<dbReference type="PANTHER" id="PTHR43244">
    <property type="match status" value="1"/>
</dbReference>
<comment type="caution">
    <text evidence="2">The sequence shown here is derived from an EMBL/GenBank/DDBJ whole genome shotgun (WGS) entry which is preliminary data.</text>
</comment>
<dbReference type="PANTHER" id="PTHR43244:SF2">
    <property type="entry name" value="CONSERVED HYPOTHETICAL ALANINE AND PROLINE-RICH PROTEIN"/>
    <property type="match status" value="1"/>
</dbReference>
<feature type="domain" description="Luciferase-like" evidence="1">
    <location>
        <begin position="17"/>
        <end position="309"/>
    </location>
</feature>
<dbReference type="CDD" id="cd01097">
    <property type="entry name" value="Tetrahydromethanopterin_reductase"/>
    <property type="match status" value="1"/>
</dbReference>
<reference evidence="2 3" key="1">
    <citation type="submission" date="2021-01" db="EMBL/GenBank/DDBJ databases">
        <title>Whole genome shotgun sequence of Microbispora corallina NBRC 16416.</title>
        <authorList>
            <person name="Komaki H."/>
            <person name="Tamura T."/>
        </authorList>
    </citation>
    <scope>NUCLEOTIDE SEQUENCE [LARGE SCALE GENOMIC DNA]</scope>
    <source>
        <strain evidence="2 3">NBRC 16416</strain>
    </source>
</reference>
<dbReference type="SUPFAM" id="SSF51679">
    <property type="entry name" value="Bacterial luciferase-like"/>
    <property type="match status" value="1"/>
</dbReference>
<sequence length="341" mass="37909">MRIDFHGVTVGPDVFENWSAQAEKMGYGAVWMSETQHDPFVSLAAAALRTEQVDIRTGIAVVFARNPMSTAILANDLQLLSRGRFALGIGSQLQSHITRRFSMPWSRPAARMREYVLALHAIWDCFEDGGRLRFRGEFYRHTVMSPFFNPGPNPYGRPRVLVAGVGEKMTELAGELSDGFLAHIIATRKVLDEATMPLLRAARERAGRTMDGFELHVTPIVATGADEREYETAVARARSTIAYYASIPSYAPVFDLHGLSGLCEELYRLAASGRSSEMPGLVDDEVLDTFAVTGEPKEAARKIHERFADLATSVAFFQRDDEKAPEGWQPLYDELRHLLGA</sequence>
<dbReference type="NCBIfam" id="TIGR03617">
    <property type="entry name" value="F420_MSMEG_2256"/>
    <property type="match status" value="1"/>
</dbReference>
<evidence type="ECO:0000313" key="2">
    <source>
        <dbReference type="EMBL" id="GIH37036.1"/>
    </source>
</evidence>
<evidence type="ECO:0000313" key="3">
    <source>
        <dbReference type="Proteomes" id="UP000603904"/>
    </source>
</evidence>
<dbReference type="InterPro" id="IPR011251">
    <property type="entry name" value="Luciferase-like_dom"/>
</dbReference>
<dbReference type="EMBL" id="BOOC01000001">
    <property type="protein sequence ID" value="GIH37036.1"/>
    <property type="molecule type" value="Genomic_DNA"/>
</dbReference>
<dbReference type="RefSeq" id="WP_036321194.1">
    <property type="nucleotide sequence ID" value="NZ_BAAAGP010000018.1"/>
</dbReference>
<proteinExistence type="predicted"/>
<dbReference type="Gene3D" id="3.20.20.30">
    <property type="entry name" value="Luciferase-like domain"/>
    <property type="match status" value="1"/>
</dbReference>
<protein>
    <submittedName>
        <fullName evidence="2">LLM class F420-dependent oxidoreductase</fullName>
    </submittedName>
</protein>
<dbReference type="InterPro" id="IPR036661">
    <property type="entry name" value="Luciferase-like_sf"/>
</dbReference>
<dbReference type="Pfam" id="PF00296">
    <property type="entry name" value="Bac_luciferase"/>
    <property type="match status" value="1"/>
</dbReference>
<evidence type="ECO:0000259" key="1">
    <source>
        <dbReference type="Pfam" id="PF00296"/>
    </source>
</evidence>
<accession>A0ABQ4FQE2</accession>
<dbReference type="Proteomes" id="UP000603904">
    <property type="component" value="Unassembled WGS sequence"/>
</dbReference>
<keyword evidence="3" id="KW-1185">Reference proteome</keyword>
<gene>
    <name evidence="2" type="ORF">Mco01_00360</name>
</gene>
<dbReference type="InterPro" id="IPR019919">
    <property type="entry name" value="Lucif-like_OxRdtase_MSMEG_2256"/>
</dbReference>
<organism evidence="2 3">
    <name type="scientific">Microbispora corallina</name>
    <dbReference type="NCBI Taxonomy" id="83302"/>
    <lineage>
        <taxon>Bacteria</taxon>
        <taxon>Bacillati</taxon>
        <taxon>Actinomycetota</taxon>
        <taxon>Actinomycetes</taxon>
        <taxon>Streptosporangiales</taxon>
        <taxon>Streptosporangiaceae</taxon>
        <taxon>Microbispora</taxon>
    </lineage>
</organism>